<accession>A0A9N7N1B8</accession>
<gene>
    <name evidence="3" type="ORF">SHERM_21173</name>
</gene>
<organism evidence="3 4">
    <name type="scientific">Striga hermonthica</name>
    <name type="common">Purple witchweed</name>
    <name type="synonym">Buchnera hermonthica</name>
    <dbReference type="NCBI Taxonomy" id="68872"/>
    <lineage>
        <taxon>Eukaryota</taxon>
        <taxon>Viridiplantae</taxon>
        <taxon>Streptophyta</taxon>
        <taxon>Embryophyta</taxon>
        <taxon>Tracheophyta</taxon>
        <taxon>Spermatophyta</taxon>
        <taxon>Magnoliopsida</taxon>
        <taxon>eudicotyledons</taxon>
        <taxon>Gunneridae</taxon>
        <taxon>Pentapetalae</taxon>
        <taxon>asterids</taxon>
        <taxon>lamiids</taxon>
        <taxon>Lamiales</taxon>
        <taxon>Orobanchaceae</taxon>
        <taxon>Buchnereae</taxon>
        <taxon>Striga</taxon>
    </lineage>
</organism>
<proteinExistence type="predicted"/>
<dbReference type="Pfam" id="PF03732">
    <property type="entry name" value="Retrotrans_gag"/>
    <property type="match status" value="1"/>
</dbReference>
<dbReference type="PANTHER" id="PTHR33240:SF15">
    <property type="entry name" value="GAG-PRO-LIKE PROTEIN"/>
    <property type="match status" value="1"/>
</dbReference>
<evidence type="ECO:0000256" key="1">
    <source>
        <dbReference type="SAM" id="MobiDB-lite"/>
    </source>
</evidence>
<evidence type="ECO:0000259" key="2">
    <source>
        <dbReference type="Pfam" id="PF03732"/>
    </source>
</evidence>
<evidence type="ECO:0000313" key="3">
    <source>
        <dbReference type="EMBL" id="CAA0824202.1"/>
    </source>
</evidence>
<dbReference type="OrthoDB" id="1425436at2759"/>
<keyword evidence="4" id="KW-1185">Reference proteome</keyword>
<reference evidence="3" key="1">
    <citation type="submission" date="2019-12" db="EMBL/GenBank/DDBJ databases">
        <authorList>
            <person name="Scholes J."/>
        </authorList>
    </citation>
    <scope>NUCLEOTIDE SEQUENCE</scope>
</reference>
<feature type="compositionally biased region" description="Basic and acidic residues" evidence="1">
    <location>
        <begin position="257"/>
        <end position="303"/>
    </location>
</feature>
<dbReference type="InterPro" id="IPR005162">
    <property type="entry name" value="Retrotrans_gag_dom"/>
</dbReference>
<dbReference type="PANTHER" id="PTHR33240">
    <property type="entry name" value="OS08G0508500 PROTEIN"/>
    <property type="match status" value="1"/>
</dbReference>
<dbReference type="InterPro" id="IPR021109">
    <property type="entry name" value="Peptidase_aspartic_dom_sf"/>
</dbReference>
<name>A0A9N7N1B8_STRHE</name>
<dbReference type="CDD" id="cd00303">
    <property type="entry name" value="retropepsin_like"/>
    <property type="match status" value="1"/>
</dbReference>
<dbReference type="AlphaFoldDB" id="A0A9N7N1B8"/>
<feature type="non-terminal residue" evidence="3">
    <location>
        <position position="481"/>
    </location>
</feature>
<dbReference type="Proteomes" id="UP001153555">
    <property type="component" value="Unassembled WGS sequence"/>
</dbReference>
<dbReference type="EMBL" id="CACSLK010024742">
    <property type="protein sequence ID" value="CAA0824202.1"/>
    <property type="molecule type" value="Genomic_DNA"/>
</dbReference>
<protein>
    <recommendedName>
        <fullName evidence="2">Retrotransposon gag domain-containing protein</fullName>
    </recommendedName>
</protein>
<evidence type="ECO:0000313" key="4">
    <source>
        <dbReference type="Proteomes" id="UP001153555"/>
    </source>
</evidence>
<feature type="non-terminal residue" evidence="3">
    <location>
        <position position="1"/>
    </location>
</feature>
<feature type="domain" description="Retrotransposon gag" evidence="2">
    <location>
        <begin position="90"/>
        <end position="160"/>
    </location>
</feature>
<feature type="region of interest" description="Disordered" evidence="1">
    <location>
        <begin position="257"/>
        <end position="324"/>
    </location>
</feature>
<sequence length="481" mass="54894">YGGGGEPRDRAMERMAEQLRQLQEKVEGRPERRARGHPFSREILAASLPASFREINLIFDGSSDPSRHVRAFENMSVLHGYSDPVSCRAFLSTLRGGALDWFHQLAPGSTRDFEDFAGQLTNQYSSAVSQEKTYLTLMAMRQGERETLQKFIARYNQMYRWRGRPRLPSGQRYNHFTPINAQVGEVLAAIEEKLESKEVTWPATRFEGPTKPRSNKYCRFHRDYGHNTEDCRHLKDEIEHLIRAGHLKEFVIRDRPRGKERRRCREDSVARSDKDDDREDEPRRERRRRQNDGREEQRDEMPAKRGTIYMISGGPTDGDSNNARKGHVRAVKRKIEEVGITGHMPVINFRVEDAEGILLPHNDALVITAEVAGFDVKRVFIDTGSSVDVMFYDCFAQINKHLNLELKPVATALYGFNGGEVMPMGEVSLTVALGSGDTRKVRMIRFVVVGAESSYNIILGRTGLNAFQAVVSTYHMTIKYP</sequence>
<dbReference type="Gene3D" id="2.40.70.10">
    <property type="entry name" value="Acid Proteases"/>
    <property type="match status" value="1"/>
</dbReference>
<comment type="caution">
    <text evidence="3">The sequence shown here is derived from an EMBL/GenBank/DDBJ whole genome shotgun (WGS) entry which is preliminary data.</text>
</comment>